<feature type="region of interest" description="Disordered" evidence="1">
    <location>
        <begin position="1"/>
        <end position="25"/>
    </location>
</feature>
<evidence type="ECO:0000256" key="1">
    <source>
        <dbReference type="SAM" id="MobiDB-lite"/>
    </source>
</evidence>
<reference evidence="2 3" key="1">
    <citation type="submission" date="2017-03" db="EMBL/GenBank/DDBJ databases">
        <authorList>
            <person name="Safronova V.I."/>
            <person name="Sazanova A.L."/>
            <person name="Chirak E.R."/>
        </authorList>
    </citation>
    <scope>NUCLEOTIDE SEQUENCE [LARGE SCALE GENOMIC DNA]</scope>
    <source>
        <strain evidence="2 3">Opo-243</strain>
    </source>
</reference>
<sequence>MTSSHARNTEAMLASPRCGAKTREGGACCAPAVIGKTRCRMHGGARRCGAPKGNRNARKHGLFARDATAERDQIRVLLGDAQELLEKLK</sequence>
<evidence type="ECO:0000313" key="2">
    <source>
        <dbReference type="EMBL" id="RXT45707.1"/>
    </source>
</evidence>
<evidence type="ECO:0000313" key="3">
    <source>
        <dbReference type="Proteomes" id="UP000290819"/>
    </source>
</evidence>
<dbReference type="Proteomes" id="UP000290819">
    <property type="component" value="Unassembled WGS sequence"/>
</dbReference>
<dbReference type="AlphaFoldDB" id="A0A4Q1V6Y5"/>
<gene>
    <name evidence="2" type="ORF">B5V03_18730</name>
</gene>
<dbReference type="RefSeq" id="WP_129271905.1">
    <property type="nucleotide sequence ID" value="NZ_MZXW01000021.1"/>
</dbReference>
<organism evidence="2 3">
    <name type="scientific">Bradyrhizobium betae</name>
    <dbReference type="NCBI Taxonomy" id="244734"/>
    <lineage>
        <taxon>Bacteria</taxon>
        <taxon>Pseudomonadati</taxon>
        <taxon>Pseudomonadota</taxon>
        <taxon>Alphaproteobacteria</taxon>
        <taxon>Hyphomicrobiales</taxon>
        <taxon>Nitrobacteraceae</taxon>
        <taxon>Bradyrhizobium</taxon>
    </lineage>
</organism>
<name>A0A4Q1V6Y5_9BRAD</name>
<proteinExistence type="predicted"/>
<dbReference type="InterPro" id="IPR047675">
    <property type="entry name" value="Putative_zinc-bd"/>
</dbReference>
<comment type="caution">
    <text evidence="2">The sequence shown here is derived from an EMBL/GenBank/DDBJ whole genome shotgun (WGS) entry which is preliminary data.</text>
</comment>
<dbReference type="NCBIfam" id="NF041373">
    <property type="entry name" value="HGG_STG"/>
    <property type="match status" value="1"/>
</dbReference>
<accession>A0A4Q1V6Y5</accession>
<keyword evidence="3" id="KW-1185">Reference proteome</keyword>
<dbReference type="OrthoDB" id="7597230at2"/>
<dbReference type="EMBL" id="MZXW01000021">
    <property type="protein sequence ID" value="RXT45707.1"/>
    <property type="molecule type" value="Genomic_DNA"/>
</dbReference>
<evidence type="ECO:0008006" key="4">
    <source>
        <dbReference type="Google" id="ProtNLM"/>
    </source>
</evidence>
<protein>
    <recommendedName>
        <fullName evidence="4">Glucans biosynthesis protein</fullName>
    </recommendedName>
</protein>